<dbReference type="EMBL" id="CP012673">
    <property type="protein sequence ID" value="AUX48194.1"/>
    <property type="molecule type" value="Genomic_DNA"/>
</dbReference>
<dbReference type="Proteomes" id="UP000238348">
    <property type="component" value="Chromosome"/>
</dbReference>
<feature type="signal peptide" evidence="1">
    <location>
        <begin position="1"/>
        <end position="27"/>
    </location>
</feature>
<evidence type="ECO:0000313" key="3">
    <source>
        <dbReference type="Proteomes" id="UP000238348"/>
    </source>
</evidence>
<accession>A0A2L0F9E6</accession>
<dbReference type="AlphaFoldDB" id="A0A2L0F9E6"/>
<protein>
    <recommendedName>
        <fullName evidence="4">Secreted protein</fullName>
    </recommendedName>
</protein>
<evidence type="ECO:0008006" key="4">
    <source>
        <dbReference type="Google" id="ProtNLM"/>
    </source>
</evidence>
<evidence type="ECO:0000256" key="1">
    <source>
        <dbReference type="SAM" id="SignalP"/>
    </source>
</evidence>
<sequence>MAARSPRVRRAALAGCLWGALCLAGCAGHRGSDIPPAPWAQLEMSRGAGEQTVLWIDLGGTFEGARGATALRGRLSSEQVSGLRELFRDERIAVYRGDALPTDGSVALTGSAERPIFRVVVREESDAIRPGSEKLEAYFAEGAQHAETKEMLSEVKKIIAQAAGGP</sequence>
<feature type="chain" id="PRO_5014720448" description="Secreted protein" evidence="1">
    <location>
        <begin position="28"/>
        <end position="166"/>
    </location>
</feature>
<name>A0A2L0F9E6_SORCE</name>
<reference evidence="2 3" key="1">
    <citation type="submission" date="2015-09" db="EMBL/GenBank/DDBJ databases">
        <title>Sorangium comparison.</title>
        <authorList>
            <person name="Zaburannyi N."/>
            <person name="Bunk B."/>
            <person name="Overmann J."/>
            <person name="Mueller R."/>
        </authorList>
    </citation>
    <scope>NUCLEOTIDE SEQUENCE [LARGE SCALE GENOMIC DNA]</scope>
    <source>
        <strain evidence="2 3">So ce26</strain>
    </source>
</reference>
<keyword evidence="1" id="KW-0732">Signal</keyword>
<organism evidence="2 3">
    <name type="scientific">Sorangium cellulosum</name>
    <name type="common">Polyangium cellulosum</name>
    <dbReference type="NCBI Taxonomy" id="56"/>
    <lineage>
        <taxon>Bacteria</taxon>
        <taxon>Pseudomonadati</taxon>
        <taxon>Myxococcota</taxon>
        <taxon>Polyangia</taxon>
        <taxon>Polyangiales</taxon>
        <taxon>Polyangiaceae</taxon>
        <taxon>Sorangium</taxon>
    </lineage>
</organism>
<evidence type="ECO:0000313" key="2">
    <source>
        <dbReference type="EMBL" id="AUX48194.1"/>
    </source>
</evidence>
<gene>
    <name evidence="2" type="ORF">SOCE26_097250</name>
</gene>
<proteinExistence type="predicted"/>